<dbReference type="GO" id="GO:0031683">
    <property type="term" value="F:G-protein beta/gamma-subunit complex binding"/>
    <property type="evidence" value="ECO:0007669"/>
    <property type="project" value="InterPro"/>
</dbReference>
<keyword evidence="1 6" id="KW-0479">Metal-binding</keyword>
<keyword evidence="6" id="KW-0460">Magnesium</keyword>
<keyword evidence="9" id="KW-1185">Reference proteome</keyword>
<dbReference type="Pfam" id="PF00503">
    <property type="entry name" value="G-alpha"/>
    <property type="match status" value="1"/>
</dbReference>
<evidence type="ECO:0000256" key="1">
    <source>
        <dbReference type="ARBA" id="ARBA00022723"/>
    </source>
</evidence>
<reference evidence="8" key="1">
    <citation type="submission" date="2023-11" db="EMBL/GenBank/DDBJ databases">
        <authorList>
            <person name="De Vega J J."/>
            <person name="De Vega J J."/>
        </authorList>
    </citation>
    <scope>NUCLEOTIDE SEQUENCE</scope>
</reference>
<dbReference type="PANTHER" id="PTHR10218">
    <property type="entry name" value="GTP-BINDING PROTEIN ALPHA SUBUNIT"/>
    <property type="match status" value="1"/>
</dbReference>
<proteinExistence type="predicted"/>
<gene>
    <name evidence="8" type="ORF">MYCIT1_LOCUS2937</name>
</gene>
<dbReference type="InterPro" id="IPR011025">
    <property type="entry name" value="GproteinA_insert"/>
</dbReference>
<dbReference type="Gene3D" id="3.40.50.300">
    <property type="entry name" value="P-loop containing nucleotide triphosphate hydrolases"/>
    <property type="match status" value="2"/>
</dbReference>
<organism evidence="8 9">
    <name type="scientific">Mycena citricolor</name>
    <dbReference type="NCBI Taxonomy" id="2018698"/>
    <lineage>
        <taxon>Eukaryota</taxon>
        <taxon>Fungi</taxon>
        <taxon>Dikarya</taxon>
        <taxon>Basidiomycota</taxon>
        <taxon>Agaricomycotina</taxon>
        <taxon>Agaricomycetes</taxon>
        <taxon>Agaricomycetidae</taxon>
        <taxon>Agaricales</taxon>
        <taxon>Marasmiineae</taxon>
        <taxon>Mycenaceae</taxon>
        <taxon>Mycena</taxon>
    </lineage>
</organism>
<evidence type="ECO:0000256" key="4">
    <source>
        <dbReference type="ARBA" id="ARBA00023224"/>
    </source>
</evidence>
<feature type="binding site" evidence="5">
    <location>
        <begin position="386"/>
        <end position="389"/>
    </location>
    <ligand>
        <name>GTP</name>
        <dbReference type="ChEBI" id="CHEBI:37565"/>
    </ligand>
</feature>
<dbReference type="PRINTS" id="PR00318">
    <property type="entry name" value="GPROTEINA"/>
</dbReference>
<dbReference type="FunFam" id="3.40.50.300:FF:000692">
    <property type="entry name" value="Guanine nucleotide-binding protein subunit alpha"/>
    <property type="match status" value="1"/>
</dbReference>
<name>A0AAD2GWF4_9AGAR</name>
<evidence type="ECO:0000256" key="2">
    <source>
        <dbReference type="ARBA" id="ARBA00022741"/>
    </source>
</evidence>
<dbReference type="SMART" id="SM00275">
    <property type="entry name" value="G_alpha"/>
    <property type="match status" value="1"/>
</dbReference>
<keyword evidence="2 5" id="KW-0547">Nucleotide-binding</keyword>
<dbReference type="GO" id="GO:0005737">
    <property type="term" value="C:cytoplasm"/>
    <property type="evidence" value="ECO:0007669"/>
    <property type="project" value="TreeGrafter"/>
</dbReference>
<dbReference type="InterPro" id="IPR027417">
    <property type="entry name" value="P-loop_NTPase"/>
</dbReference>
<accession>A0AAD2GWF4</accession>
<dbReference type="GO" id="GO:0046872">
    <property type="term" value="F:metal ion binding"/>
    <property type="evidence" value="ECO:0007669"/>
    <property type="project" value="UniProtKB-KW"/>
</dbReference>
<evidence type="ECO:0000313" key="9">
    <source>
        <dbReference type="Proteomes" id="UP001295794"/>
    </source>
</evidence>
<evidence type="ECO:0000256" key="3">
    <source>
        <dbReference type="ARBA" id="ARBA00023134"/>
    </source>
</evidence>
<feature type="region of interest" description="Disordered" evidence="7">
    <location>
        <begin position="1"/>
        <end position="22"/>
    </location>
</feature>
<dbReference type="GO" id="GO:0005525">
    <property type="term" value="F:GTP binding"/>
    <property type="evidence" value="ECO:0007669"/>
    <property type="project" value="UniProtKB-KW"/>
</dbReference>
<evidence type="ECO:0000256" key="5">
    <source>
        <dbReference type="PIRSR" id="PIRSR601019-1"/>
    </source>
</evidence>
<sequence length="497" mass="56271">MAFTSPDDPFYELMRPPPDETPAQMTARIKREADAQRISDNIDEDIKRDRNAQRKARKELRILLLGQGESGKSTTLKNFRMQYAREDWESERAGWRAVVQLNIIRSIVHILDLIESETSGGAASGAQAVDDDDDSESRRSSYSVAESFTDKHRLLMIRLAPLRGVEADLKRRLGAGADLAPSMSPMYATPFDEPGPLPSPKRRFEFSVRSWTDAIQDGTADVESCTIAMMSCNEDMQTLWGDSAVQALLERRKVRLADGAGFFLNDLERIVTRSYMATDDDIVRARLRTVGIQEYLLRIGDGFSLRGDNAWTWKLYDVGGCRTMRAAWLPFFENTDVIIFLCPVSCFDERLDEDSRVNRLEDSTLLWRAICTSKLLGKTQLILFLNKCDLLKRKLKRGIKVKTYLPSYGDRPNEVMPVVKYLREKYKEIQKQHSPEPRVSYIYTTTVTDTTATAKTLHSSTYNTLPVMPAGGPMGDSSAPPVRDRVLRENLVTSNLV</sequence>
<protein>
    <submittedName>
        <fullName evidence="8">Uncharacterized protein</fullName>
    </submittedName>
</protein>
<feature type="region of interest" description="Disordered" evidence="7">
    <location>
        <begin position="121"/>
        <end position="143"/>
    </location>
</feature>
<evidence type="ECO:0000256" key="6">
    <source>
        <dbReference type="PIRSR" id="PIRSR601019-2"/>
    </source>
</evidence>
<keyword evidence="4" id="KW-0807">Transducer</keyword>
<dbReference type="EMBL" id="CAVNYO010000040">
    <property type="protein sequence ID" value="CAK5263477.1"/>
    <property type="molecule type" value="Genomic_DNA"/>
</dbReference>
<dbReference type="GO" id="GO:0003924">
    <property type="term" value="F:GTPase activity"/>
    <property type="evidence" value="ECO:0007669"/>
    <property type="project" value="InterPro"/>
</dbReference>
<feature type="binding site" evidence="6">
    <location>
        <position position="289"/>
    </location>
    <ligand>
        <name>Mg(2+)</name>
        <dbReference type="ChEBI" id="CHEBI:18420"/>
    </ligand>
</feature>
<keyword evidence="3 5" id="KW-0342">GTP-binding</keyword>
<dbReference type="GO" id="GO:0005834">
    <property type="term" value="C:heterotrimeric G-protein complex"/>
    <property type="evidence" value="ECO:0007669"/>
    <property type="project" value="TreeGrafter"/>
</dbReference>
<dbReference type="GO" id="GO:0007188">
    <property type="term" value="P:adenylate cyclase-modulating G protein-coupled receptor signaling pathway"/>
    <property type="evidence" value="ECO:0007669"/>
    <property type="project" value="TreeGrafter"/>
</dbReference>
<evidence type="ECO:0000256" key="7">
    <source>
        <dbReference type="SAM" id="MobiDB-lite"/>
    </source>
</evidence>
<dbReference type="Proteomes" id="UP001295794">
    <property type="component" value="Unassembled WGS sequence"/>
</dbReference>
<dbReference type="SUPFAM" id="SSF47895">
    <property type="entry name" value="Transducin (alpha subunit), insertion domain"/>
    <property type="match status" value="1"/>
</dbReference>
<dbReference type="SUPFAM" id="SSF52540">
    <property type="entry name" value="P-loop containing nucleoside triphosphate hydrolases"/>
    <property type="match status" value="1"/>
</dbReference>
<comment type="caution">
    <text evidence="8">The sequence shown here is derived from an EMBL/GenBank/DDBJ whole genome shotgun (WGS) entry which is preliminary data.</text>
</comment>
<dbReference type="GO" id="GO:0001664">
    <property type="term" value="F:G protein-coupled receptor binding"/>
    <property type="evidence" value="ECO:0007669"/>
    <property type="project" value="TreeGrafter"/>
</dbReference>
<dbReference type="AlphaFoldDB" id="A0AAD2GWF4"/>
<dbReference type="PROSITE" id="PS51882">
    <property type="entry name" value="G_ALPHA"/>
    <property type="match status" value="1"/>
</dbReference>
<dbReference type="PANTHER" id="PTHR10218:SF360">
    <property type="entry name" value="GUANINE NUCLEOTIDE-BINDING PROTEIN SUBUNIT ALPHA HOMOLOG"/>
    <property type="match status" value="1"/>
</dbReference>
<dbReference type="InterPro" id="IPR001019">
    <property type="entry name" value="Gprotein_alpha_su"/>
</dbReference>
<evidence type="ECO:0000313" key="8">
    <source>
        <dbReference type="EMBL" id="CAK5263477.1"/>
    </source>
</evidence>